<evidence type="ECO:0000256" key="1">
    <source>
        <dbReference type="SAM" id="MobiDB-lite"/>
    </source>
</evidence>
<dbReference type="InterPro" id="IPR053203">
    <property type="entry name" value="Cisplatin_resist-associated"/>
</dbReference>
<dbReference type="AlphaFoldDB" id="A0A093VJ68"/>
<organism evidence="2">
    <name type="scientific">Talaromyces marneffei PM1</name>
    <dbReference type="NCBI Taxonomy" id="1077442"/>
    <lineage>
        <taxon>Eukaryota</taxon>
        <taxon>Fungi</taxon>
        <taxon>Dikarya</taxon>
        <taxon>Ascomycota</taxon>
        <taxon>Pezizomycotina</taxon>
        <taxon>Eurotiomycetes</taxon>
        <taxon>Eurotiomycetidae</taxon>
        <taxon>Eurotiales</taxon>
        <taxon>Trichocomaceae</taxon>
        <taxon>Talaromyces</taxon>
        <taxon>Talaromyces sect. Talaromyces</taxon>
    </lineage>
</organism>
<feature type="region of interest" description="Disordered" evidence="1">
    <location>
        <begin position="31"/>
        <end position="79"/>
    </location>
</feature>
<protein>
    <submittedName>
        <fullName evidence="2">Uncharacterized protein</fullName>
    </submittedName>
</protein>
<comment type="caution">
    <text evidence="2">The sequence shown here is derived from an EMBL/GenBank/DDBJ whole genome shotgun (WGS) entry which is preliminary data.</text>
</comment>
<feature type="non-terminal residue" evidence="2">
    <location>
        <position position="1"/>
    </location>
</feature>
<reference evidence="2" key="1">
    <citation type="journal article" date="2014" name="PLoS Genet.">
        <title>Signature Gene Expression Reveals Novel Clues to the Molecular Mechanisms of Dimorphic Transition in Penicillium marneffei.</title>
        <authorList>
            <person name="Yang E."/>
            <person name="Wang G."/>
            <person name="Cai J."/>
            <person name="Woo P.C."/>
            <person name="Lau S.K."/>
            <person name="Yuen K.-Y."/>
            <person name="Chow W.-N."/>
            <person name="Lin X."/>
        </authorList>
    </citation>
    <scope>NUCLEOTIDE SEQUENCE [LARGE SCALE GENOMIC DNA]</scope>
    <source>
        <strain evidence="2">PM1</strain>
    </source>
</reference>
<dbReference type="PANTHER" id="PTHR34693:SF3">
    <property type="match status" value="1"/>
</dbReference>
<dbReference type="PANTHER" id="PTHR34693">
    <property type="entry name" value="PROTEIN PAR32"/>
    <property type="match status" value="1"/>
</dbReference>
<accession>A0A093VJ68</accession>
<feature type="compositionally biased region" description="Basic and acidic residues" evidence="1">
    <location>
        <begin position="157"/>
        <end position="166"/>
    </location>
</feature>
<dbReference type="eggNOG" id="ENOG502SB08">
    <property type="taxonomic scope" value="Eukaryota"/>
</dbReference>
<sequence length="206" mass="22156">NQPTCRDIYISLSIHSTHKLHIQSQTIYRYTTKEKKKKKEQKRERKEKKQTMSATEETKPAAQEAPIVSHGRGGQGNIGADPTVYVDGEIVRSGPTGDQGDGAYSAGRGGAGNIGSPHVRPSTPGVVHDNVVVPETAVRESLDGDYHTGRGGQGNVHLDESHENDKNKHKHTASTSSIGKAPAGTAADGKVYEGLADKLKRKIFGR</sequence>
<dbReference type="EMBL" id="JPOX01000008">
    <property type="protein sequence ID" value="KFX50009.1"/>
    <property type="molecule type" value="Genomic_DNA"/>
</dbReference>
<dbReference type="InterPro" id="IPR022024">
    <property type="entry name" value="DUF3602"/>
</dbReference>
<feature type="compositionally biased region" description="Basic and acidic residues" evidence="1">
    <location>
        <begin position="41"/>
        <end position="50"/>
    </location>
</feature>
<evidence type="ECO:0000313" key="2">
    <source>
        <dbReference type="EMBL" id="KFX50009.1"/>
    </source>
</evidence>
<dbReference type="Pfam" id="PF12223">
    <property type="entry name" value="DUF3602"/>
    <property type="match status" value="1"/>
</dbReference>
<feature type="region of interest" description="Disordered" evidence="1">
    <location>
        <begin position="142"/>
        <end position="191"/>
    </location>
</feature>
<name>A0A093VJ68_TALMA</name>
<gene>
    <name evidence="2" type="ORF">GQ26_0081970</name>
</gene>
<proteinExistence type="predicted"/>